<keyword evidence="10" id="KW-0472">Membrane</keyword>
<dbReference type="SMART" id="SM00184">
    <property type="entry name" value="RING"/>
    <property type="match status" value="1"/>
</dbReference>
<proteinExistence type="predicted"/>
<evidence type="ECO:0000256" key="10">
    <source>
        <dbReference type="SAM" id="Phobius"/>
    </source>
</evidence>
<comment type="caution">
    <text evidence="12">The sequence shown here is derived from an EMBL/GenBank/DDBJ whole genome shotgun (WGS) entry which is preliminary data.</text>
</comment>
<feature type="transmembrane region" description="Helical" evidence="10">
    <location>
        <begin position="18"/>
        <end position="44"/>
    </location>
</feature>
<dbReference type="OrthoDB" id="8062037at2759"/>
<dbReference type="InterPro" id="IPR001841">
    <property type="entry name" value="Znf_RING"/>
</dbReference>
<keyword evidence="6" id="KW-0833">Ubl conjugation pathway</keyword>
<dbReference type="PROSITE" id="PS50089">
    <property type="entry name" value="ZF_RING_2"/>
    <property type="match status" value="1"/>
</dbReference>
<dbReference type="EC" id="2.3.2.27" evidence="2"/>
<keyword evidence="4" id="KW-0479">Metal-binding</keyword>
<gene>
    <name evidence="12" type="ORF">GUJ93_ZPchr0003g17270</name>
</gene>
<sequence>MFRESQQRSATDLRLTSLYGLCMCAFVMDLCIISICAVELVICARDLDPRMRQRSIGRQRGDTRVAPDQGRNTLTDPHVSQQQDSMDTFRCPPMPLSYDDPRFSHQSEEHPLVGGHDKASAWCDKSSSLGGKDDDHISDCTDVNDGVSSVKHHSGSLDMGRTQVYDSSDNEDECPICLEEYDYENPQITLQCNHRFHLSCTYEWMERSEACPICAKVMVFSEDK</sequence>
<evidence type="ECO:0000313" key="13">
    <source>
        <dbReference type="Proteomes" id="UP000729402"/>
    </source>
</evidence>
<feature type="compositionally biased region" description="Polar residues" evidence="9">
    <location>
        <begin position="70"/>
        <end position="86"/>
    </location>
</feature>
<dbReference type="PANTHER" id="PTHR46463:SF73">
    <property type="entry name" value="OS03G0598700 PROTEIN"/>
    <property type="match status" value="1"/>
</dbReference>
<keyword evidence="5 8" id="KW-0863">Zinc-finger</keyword>
<evidence type="ECO:0000256" key="8">
    <source>
        <dbReference type="PROSITE-ProRule" id="PRU00175"/>
    </source>
</evidence>
<evidence type="ECO:0000256" key="1">
    <source>
        <dbReference type="ARBA" id="ARBA00000900"/>
    </source>
</evidence>
<dbReference type="GO" id="GO:0061630">
    <property type="term" value="F:ubiquitin protein ligase activity"/>
    <property type="evidence" value="ECO:0007669"/>
    <property type="project" value="UniProtKB-EC"/>
</dbReference>
<evidence type="ECO:0000256" key="9">
    <source>
        <dbReference type="SAM" id="MobiDB-lite"/>
    </source>
</evidence>
<dbReference type="Pfam" id="PF13639">
    <property type="entry name" value="zf-RING_2"/>
    <property type="match status" value="1"/>
</dbReference>
<feature type="region of interest" description="Disordered" evidence="9">
    <location>
        <begin position="54"/>
        <end position="86"/>
    </location>
</feature>
<keyword evidence="7" id="KW-0862">Zinc</keyword>
<evidence type="ECO:0000256" key="5">
    <source>
        <dbReference type="ARBA" id="ARBA00022771"/>
    </source>
</evidence>
<evidence type="ECO:0000256" key="6">
    <source>
        <dbReference type="ARBA" id="ARBA00022786"/>
    </source>
</evidence>
<dbReference type="AlphaFoldDB" id="A0A8J5SL70"/>
<evidence type="ECO:0000259" key="11">
    <source>
        <dbReference type="PROSITE" id="PS50089"/>
    </source>
</evidence>
<name>A0A8J5SL70_ZIZPA</name>
<keyword evidence="3" id="KW-0808">Transferase</keyword>
<evidence type="ECO:0000313" key="12">
    <source>
        <dbReference type="EMBL" id="KAG8062710.1"/>
    </source>
</evidence>
<accession>A0A8J5SL70</accession>
<reference evidence="12" key="1">
    <citation type="journal article" date="2021" name="bioRxiv">
        <title>Whole Genome Assembly and Annotation of Northern Wild Rice, Zizania palustris L., Supports a Whole Genome Duplication in the Zizania Genus.</title>
        <authorList>
            <person name="Haas M."/>
            <person name="Kono T."/>
            <person name="Macchietto M."/>
            <person name="Millas R."/>
            <person name="McGilp L."/>
            <person name="Shao M."/>
            <person name="Duquette J."/>
            <person name="Hirsch C.N."/>
            <person name="Kimball J."/>
        </authorList>
    </citation>
    <scope>NUCLEOTIDE SEQUENCE</scope>
    <source>
        <tissue evidence="12">Fresh leaf tissue</tissue>
    </source>
</reference>
<dbReference type="GO" id="GO:0008270">
    <property type="term" value="F:zinc ion binding"/>
    <property type="evidence" value="ECO:0007669"/>
    <property type="project" value="UniProtKB-KW"/>
</dbReference>
<keyword evidence="10" id="KW-0812">Transmembrane</keyword>
<evidence type="ECO:0000256" key="7">
    <source>
        <dbReference type="ARBA" id="ARBA00022833"/>
    </source>
</evidence>
<organism evidence="12 13">
    <name type="scientific">Zizania palustris</name>
    <name type="common">Northern wild rice</name>
    <dbReference type="NCBI Taxonomy" id="103762"/>
    <lineage>
        <taxon>Eukaryota</taxon>
        <taxon>Viridiplantae</taxon>
        <taxon>Streptophyta</taxon>
        <taxon>Embryophyta</taxon>
        <taxon>Tracheophyta</taxon>
        <taxon>Spermatophyta</taxon>
        <taxon>Magnoliopsida</taxon>
        <taxon>Liliopsida</taxon>
        <taxon>Poales</taxon>
        <taxon>Poaceae</taxon>
        <taxon>BOP clade</taxon>
        <taxon>Oryzoideae</taxon>
        <taxon>Oryzeae</taxon>
        <taxon>Zizaniinae</taxon>
        <taxon>Zizania</taxon>
    </lineage>
</organism>
<evidence type="ECO:0000256" key="2">
    <source>
        <dbReference type="ARBA" id="ARBA00012483"/>
    </source>
</evidence>
<comment type="catalytic activity">
    <reaction evidence="1">
        <text>S-ubiquitinyl-[E2 ubiquitin-conjugating enzyme]-L-cysteine + [acceptor protein]-L-lysine = [E2 ubiquitin-conjugating enzyme]-L-cysteine + N(6)-ubiquitinyl-[acceptor protein]-L-lysine.</text>
        <dbReference type="EC" id="2.3.2.27"/>
    </reaction>
</comment>
<keyword evidence="10" id="KW-1133">Transmembrane helix</keyword>
<dbReference type="PANTHER" id="PTHR46463">
    <property type="entry name" value="ZINC FINGER, RING/FYVE/PHD-TYPE"/>
    <property type="match status" value="1"/>
</dbReference>
<protein>
    <recommendedName>
        <fullName evidence="2">RING-type E3 ubiquitin transferase</fullName>
        <ecNumber evidence="2">2.3.2.27</ecNumber>
    </recommendedName>
</protein>
<evidence type="ECO:0000256" key="3">
    <source>
        <dbReference type="ARBA" id="ARBA00022679"/>
    </source>
</evidence>
<keyword evidence="13" id="KW-1185">Reference proteome</keyword>
<evidence type="ECO:0000256" key="4">
    <source>
        <dbReference type="ARBA" id="ARBA00022723"/>
    </source>
</evidence>
<dbReference type="EMBL" id="JAAALK010000286">
    <property type="protein sequence ID" value="KAG8062710.1"/>
    <property type="molecule type" value="Genomic_DNA"/>
</dbReference>
<reference evidence="12" key="2">
    <citation type="submission" date="2021-02" db="EMBL/GenBank/DDBJ databases">
        <authorList>
            <person name="Kimball J.A."/>
            <person name="Haas M.W."/>
            <person name="Macchietto M."/>
            <person name="Kono T."/>
            <person name="Duquette J."/>
            <person name="Shao M."/>
        </authorList>
    </citation>
    <scope>NUCLEOTIDE SEQUENCE</scope>
    <source>
        <tissue evidence="12">Fresh leaf tissue</tissue>
    </source>
</reference>
<feature type="domain" description="RING-type" evidence="11">
    <location>
        <begin position="174"/>
        <end position="214"/>
    </location>
</feature>
<dbReference type="Proteomes" id="UP000729402">
    <property type="component" value="Unassembled WGS sequence"/>
</dbReference>